<evidence type="ECO:0000313" key="1">
    <source>
        <dbReference type="EMBL" id="EGW03870.1"/>
    </source>
</evidence>
<dbReference type="AlphaFoldDB" id="G3HHS8"/>
<name>G3HHS8_CRIGR</name>
<gene>
    <name evidence="1" type="ORF">I79_010187</name>
</gene>
<dbReference type="Proteomes" id="UP000001075">
    <property type="component" value="Unassembled WGS sequence"/>
</dbReference>
<reference evidence="2" key="1">
    <citation type="journal article" date="2011" name="Nat. Biotechnol.">
        <title>The genomic sequence of the Chinese hamster ovary (CHO)-K1 cell line.</title>
        <authorList>
            <person name="Xu X."/>
            <person name="Nagarajan H."/>
            <person name="Lewis N.E."/>
            <person name="Pan S."/>
            <person name="Cai Z."/>
            <person name="Liu X."/>
            <person name="Chen W."/>
            <person name="Xie M."/>
            <person name="Wang W."/>
            <person name="Hammond S."/>
            <person name="Andersen M.R."/>
            <person name="Neff N."/>
            <person name="Passarelli B."/>
            <person name="Koh W."/>
            <person name="Fan H.C."/>
            <person name="Wang J."/>
            <person name="Gui Y."/>
            <person name="Lee K.H."/>
            <person name="Betenbaugh M.J."/>
            <person name="Quake S.R."/>
            <person name="Famili I."/>
            <person name="Palsson B.O."/>
            <person name="Wang J."/>
        </authorList>
    </citation>
    <scope>NUCLEOTIDE SEQUENCE [LARGE SCALE GENOMIC DNA]</scope>
    <source>
        <strain evidence="2">CHO K1 cell line</strain>
    </source>
</reference>
<accession>G3HHS8</accession>
<dbReference type="EMBL" id="JH000386">
    <property type="protein sequence ID" value="EGW03870.1"/>
    <property type="molecule type" value="Genomic_DNA"/>
</dbReference>
<organism evidence="1 2">
    <name type="scientific">Cricetulus griseus</name>
    <name type="common">Chinese hamster</name>
    <name type="synonym">Cricetulus barabensis griseus</name>
    <dbReference type="NCBI Taxonomy" id="10029"/>
    <lineage>
        <taxon>Eukaryota</taxon>
        <taxon>Metazoa</taxon>
        <taxon>Chordata</taxon>
        <taxon>Craniata</taxon>
        <taxon>Vertebrata</taxon>
        <taxon>Euteleostomi</taxon>
        <taxon>Mammalia</taxon>
        <taxon>Eutheria</taxon>
        <taxon>Euarchontoglires</taxon>
        <taxon>Glires</taxon>
        <taxon>Rodentia</taxon>
        <taxon>Myomorpha</taxon>
        <taxon>Muroidea</taxon>
        <taxon>Cricetidae</taxon>
        <taxon>Cricetinae</taxon>
        <taxon>Cricetulus</taxon>
    </lineage>
</organism>
<protein>
    <submittedName>
        <fullName evidence="1">Uncharacterized protein</fullName>
    </submittedName>
</protein>
<dbReference type="InParanoid" id="G3HHS8"/>
<sequence>MVQNNPPRRYKQKAIEQVGGYQGSPRVDIRRPGLLEGSAPPPTSLHFLTASSTCFQCSQLHFYTCHFVINVLP</sequence>
<proteinExistence type="predicted"/>
<evidence type="ECO:0000313" key="2">
    <source>
        <dbReference type="Proteomes" id="UP000001075"/>
    </source>
</evidence>